<dbReference type="EMBL" id="JAHCVJ010000001">
    <property type="protein sequence ID" value="MBT0662841.1"/>
    <property type="molecule type" value="Genomic_DNA"/>
</dbReference>
<dbReference type="GO" id="GO:0000160">
    <property type="term" value="P:phosphorelay signal transduction system"/>
    <property type="evidence" value="ECO:0007669"/>
    <property type="project" value="UniProtKB-KW"/>
</dbReference>
<keyword evidence="2" id="KW-0902">Two-component regulatory system</keyword>
<evidence type="ECO:0000256" key="1">
    <source>
        <dbReference type="ARBA" id="ARBA00022553"/>
    </source>
</evidence>
<evidence type="ECO:0000256" key="2">
    <source>
        <dbReference type="ARBA" id="ARBA00023012"/>
    </source>
</evidence>
<sequence length="135" mass="14989">MSDWPRAKVLLIDDDPIFLRNLGYSFEDMGFEVVTASDGVQGLKAYLDHRPAVVITDLIMPRMGGVSTCMEIARRGLDPQPIIILMTSMFHGAPHEHDIPEMGAKVHIPKSTPPLDVVIIVEQLLERSHSSDSRS</sequence>
<reference evidence="5 6" key="1">
    <citation type="submission" date="2021-05" db="EMBL/GenBank/DDBJ databases">
        <title>The draft genome of Geobacter pelophilus DSM 12255.</title>
        <authorList>
            <person name="Xu Z."/>
            <person name="Masuda Y."/>
            <person name="Itoh H."/>
            <person name="Senoo K."/>
        </authorList>
    </citation>
    <scope>NUCLEOTIDE SEQUENCE [LARGE SCALE GENOMIC DNA]</scope>
    <source>
        <strain evidence="5 6">DSM 12255</strain>
    </source>
</reference>
<gene>
    <name evidence="5" type="ORF">KI809_00880</name>
</gene>
<dbReference type="SUPFAM" id="SSF52172">
    <property type="entry name" value="CheY-like"/>
    <property type="match status" value="1"/>
</dbReference>
<keyword evidence="6" id="KW-1185">Reference proteome</keyword>
<dbReference type="Pfam" id="PF00072">
    <property type="entry name" value="Response_reg"/>
    <property type="match status" value="1"/>
</dbReference>
<dbReference type="SMART" id="SM00448">
    <property type="entry name" value="REC"/>
    <property type="match status" value="1"/>
</dbReference>
<evidence type="ECO:0000259" key="4">
    <source>
        <dbReference type="PROSITE" id="PS50110"/>
    </source>
</evidence>
<organism evidence="5 6">
    <name type="scientific">Geoanaerobacter pelophilus</name>
    <dbReference type="NCBI Taxonomy" id="60036"/>
    <lineage>
        <taxon>Bacteria</taxon>
        <taxon>Pseudomonadati</taxon>
        <taxon>Thermodesulfobacteriota</taxon>
        <taxon>Desulfuromonadia</taxon>
        <taxon>Geobacterales</taxon>
        <taxon>Geobacteraceae</taxon>
        <taxon>Geoanaerobacter</taxon>
    </lineage>
</organism>
<dbReference type="AlphaFoldDB" id="A0AAW4L3N0"/>
<dbReference type="RefSeq" id="WP_214169636.1">
    <property type="nucleotide sequence ID" value="NZ_JAHCVJ010000001.1"/>
</dbReference>
<feature type="domain" description="Response regulatory" evidence="4">
    <location>
        <begin position="8"/>
        <end position="125"/>
    </location>
</feature>
<dbReference type="Proteomes" id="UP000811899">
    <property type="component" value="Unassembled WGS sequence"/>
</dbReference>
<keyword evidence="1 3" id="KW-0597">Phosphoprotein</keyword>
<protein>
    <submittedName>
        <fullName evidence="5">Response regulator</fullName>
    </submittedName>
</protein>
<feature type="modified residue" description="4-aspartylphosphate" evidence="3">
    <location>
        <position position="57"/>
    </location>
</feature>
<name>A0AAW4L3N0_9BACT</name>
<dbReference type="InterPro" id="IPR011006">
    <property type="entry name" value="CheY-like_superfamily"/>
</dbReference>
<accession>A0AAW4L3N0</accession>
<dbReference type="Gene3D" id="3.40.50.2300">
    <property type="match status" value="1"/>
</dbReference>
<dbReference type="PANTHER" id="PTHR44591">
    <property type="entry name" value="STRESS RESPONSE REGULATOR PROTEIN 1"/>
    <property type="match status" value="1"/>
</dbReference>
<dbReference type="PANTHER" id="PTHR44591:SF14">
    <property type="entry name" value="PROTEIN PILG"/>
    <property type="match status" value="1"/>
</dbReference>
<dbReference type="PROSITE" id="PS50110">
    <property type="entry name" value="RESPONSE_REGULATORY"/>
    <property type="match status" value="1"/>
</dbReference>
<comment type="caution">
    <text evidence="5">The sequence shown here is derived from an EMBL/GenBank/DDBJ whole genome shotgun (WGS) entry which is preliminary data.</text>
</comment>
<evidence type="ECO:0000256" key="3">
    <source>
        <dbReference type="PROSITE-ProRule" id="PRU00169"/>
    </source>
</evidence>
<dbReference type="InterPro" id="IPR050595">
    <property type="entry name" value="Bact_response_regulator"/>
</dbReference>
<evidence type="ECO:0000313" key="5">
    <source>
        <dbReference type="EMBL" id="MBT0662841.1"/>
    </source>
</evidence>
<dbReference type="InterPro" id="IPR001789">
    <property type="entry name" value="Sig_transdc_resp-reg_receiver"/>
</dbReference>
<proteinExistence type="predicted"/>
<evidence type="ECO:0000313" key="6">
    <source>
        <dbReference type="Proteomes" id="UP000811899"/>
    </source>
</evidence>